<sequence length="164" mass="17293">MGAPCQLFRPARSPKLLPSACPACCNARAHGWSADCGSARGWSWPSGAMAMTSLPIAARGTTRCRSISRAARGRGSRVIRACAAARGATACFRHSTKPAGWCATRCSFCTSTCRTAPGRSAWCGCWMPNRAHTRSRPPSMRMTTALPTGRFASRGLIGAAVKAC</sequence>
<dbReference type="AlphaFoldDB" id="A0A644XVP7"/>
<dbReference type="EMBL" id="VSSQ01003349">
    <property type="protein sequence ID" value="MPM20280.1"/>
    <property type="molecule type" value="Genomic_DNA"/>
</dbReference>
<protein>
    <submittedName>
        <fullName evidence="1">Uncharacterized protein</fullName>
    </submittedName>
</protein>
<comment type="caution">
    <text evidence="1">The sequence shown here is derived from an EMBL/GenBank/DDBJ whole genome shotgun (WGS) entry which is preliminary data.</text>
</comment>
<organism evidence="1">
    <name type="scientific">bioreactor metagenome</name>
    <dbReference type="NCBI Taxonomy" id="1076179"/>
    <lineage>
        <taxon>unclassified sequences</taxon>
        <taxon>metagenomes</taxon>
        <taxon>ecological metagenomes</taxon>
    </lineage>
</organism>
<evidence type="ECO:0000313" key="1">
    <source>
        <dbReference type="EMBL" id="MPM20280.1"/>
    </source>
</evidence>
<gene>
    <name evidence="1" type="ORF">SDC9_66709</name>
</gene>
<reference evidence="1" key="1">
    <citation type="submission" date="2019-08" db="EMBL/GenBank/DDBJ databases">
        <authorList>
            <person name="Kucharzyk K."/>
            <person name="Murdoch R.W."/>
            <person name="Higgins S."/>
            <person name="Loffler F."/>
        </authorList>
    </citation>
    <scope>NUCLEOTIDE SEQUENCE</scope>
</reference>
<proteinExistence type="predicted"/>
<name>A0A644XVP7_9ZZZZ</name>
<accession>A0A644XVP7</accession>